<evidence type="ECO:0000313" key="2">
    <source>
        <dbReference type="Proteomes" id="UP000025227"/>
    </source>
</evidence>
<feature type="compositionally biased region" description="Basic and acidic residues" evidence="1">
    <location>
        <begin position="843"/>
        <end position="887"/>
    </location>
</feature>
<evidence type="ECO:0000313" key="3">
    <source>
        <dbReference type="WBParaSite" id="HCON_00024530-00002"/>
    </source>
</evidence>
<dbReference type="WBParaSite" id="HCON_00024530-00002">
    <property type="protein sequence ID" value="HCON_00024530-00002"/>
    <property type="gene ID" value="HCON_00024530"/>
</dbReference>
<feature type="region of interest" description="Disordered" evidence="1">
    <location>
        <begin position="1003"/>
        <end position="1030"/>
    </location>
</feature>
<dbReference type="InterPro" id="IPR026074">
    <property type="entry name" value="MAP1"/>
</dbReference>
<feature type="compositionally biased region" description="Basic and acidic residues" evidence="1">
    <location>
        <begin position="622"/>
        <end position="663"/>
    </location>
</feature>
<keyword evidence="2" id="KW-1185">Reference proteome</keyword>
<feature type="compositionally biased region" description="Basic and acidic residues" evidence="1">
    <location>
        <begin position="809"/>
        <end position="819"/>
    </location>
</feature>
<feature type="compositionally biased region" description="Basic and acidic residues" evidence="1">
    <location>
        <begin position="1018"/>
        <end position="1030"/>
    </location>
</feature>
<dbReference type="PANTHER" id="PTHR13843">
    <property type="entry name" value="MICROTUBULE-ASSOCIATED PROTEIN"/>
    <property type="match status" value="1"/>
</dbReference>
<dbReference type="GO" id="GO:0008017">
    <property type="term" value="F:microtubule binding"/>
    <property type="evidence" value="ECO:0007669"/>
    <property type="project" value="InterPro"/>
</dbReference>
<feature type="compositionally biased region" description="Basic and acidic residues" evidence="1">
    <location>
        <begin position="479"/>
        <end position="500"/>
    </location>
</feature>
<dbReference type="AlphaFoldDB" id="A0A7I4XZF5"/>
<dbReference type="GO" id="GO:0000226">
    <property type="term" value="P:microtubule cytoskeleton organization"/>
    <property type="evidence" value="ECO:0007669"/>
    <property type="project" value="InterPro"/>
</dbReference>
<dbReference type="GO" id="GO:0045202">
    <property type="term" value="C:synapse"/>
    <property type="evidence" value="ECO:0007669"/>
    <property type="project" value="TreeGrafter"/>
</dbReference>
<dbReference type="GO" id="GO:0005875">
    <property type="term" value="C:microtubule associated complex"/>
    <property type="evidence" value="ECO:0007669"/>
    <property type="project" value="TreeGrafter"/>
</dbReference>
<evidence type="ECO:0000256" key="1">
    <source>
        <dbReference type="SAM" id="MobiDB-lite"/>
    </source>
</evidence>
<feature type="compositionally biased region" description="Basic and acidic residues" evidence="1">
    <location>
        <begin position="514"/>
        <end position="558"/>
    </location>
</feature>
<accession>A0A7I4XZF5</accession>
<dbReference type="PANTHER" id="PTHR13843:SF12">
    <property type="entry name" value="ATPASE F1_V1_A1 COMPLEX ALPHA_BETA SUBUNIT NUCLEOTIDE-BINDING DOMAIN-CONTAINING PROTEIN"/>
    <property type="match status" value="1"/>
</dbReference>
<dbReference type="GO" id="GO:0007409">
    <property type="term" value="P:axonogenesis"/>
    <property type="evidence" value="ECO:0007669"/>
    <property type="project" value="TreeGrafter"/>
</dbReference>
<dbReference type="GO" id="GO:0031114">
    <property type="term" value="P:regulation of microtubule depolymerization"/>
    <property type="evidence" value="ECO:0007669"/>
    <property type="project" value="TreeGrafter"/>
</dbReference>
<sequence>MRRTMAYVPSSDVPSAFLISSDADAVLLDLLGTFVLLDGGSEKVLFTKHVRQIDANVISAPTKAALTNAVELNKETVVPLVGNIPTVKSAGSDGSVAGLLKSIEHASETRPVITPTRFNPKYEPIVISKSLRSGRLELIVLAGDLKEVEALHKAVETGDEHIIEKAASNHGTISVLVWFPARQSDPIKRILHTGTAPLSRIIFALEKARSLPFLHSPVVSTANAFKEVPPPARITNSRVTVPPRVQSATAKTNSTAAKPTPTTRRPVTTTAHGPPSRTTTTTVNKTSPSSVKPSPARPAPTVPSSNRARTVVSSTTVKHTAPANKTGSSSNNKKTAAHEAPIQKTTVNPVKGAAMSRASAAIGKAAGAVVGKTSGTVSSKGVHSKSNGSAPPAPVPVPAPEEVKEPAPTPVEPTPPLDDSVVCLDDVVPDICVDAPQDPASSTLRPAVELVVIPPTPEPRSQSGRSSVDGPLSPAVVPKCDDDKPPNEQHVLPSDDDKPAIGDLPSPVAADTVPHSEPESHDGHEKNEPPPSAGHEEHDSLTEHKESPEPGTEHKDSPKPTAPNSQLDNFIPEMPSGLPDASGAVESGATEPTGPSAPVDKPEPSELNAPSDKGEPTSPDAPVDKPEPSELPFGDDKSHAELPVDGDTFKHPEPSAPADHDEPAEPTEPNAPVDKKEHPEPSADGDKSEPVEPSAPPLIPMPDPIPSGTQDPHSPPIGEPETIPQHVDIPKSDDDSIGPASPPKSPHTQDDSLPHPPGPASPPKSPHAQDDSLPHPPFYGDVAPAEPFVPPSLNREGQASPSDLIDVPEEFKSPHKPQEVGENGLLDDLEEPPRLMKISMDTDDLKRALENDDTNKNLPHEDEPSKTDVHDDELHKKDSDEKEDLSKNDSSNPAELARKLSRQMIEEASTPLASALASALTDAVGAAQKVGESAYEGIADLASSITETVTEGVKDAAELAQEKMKAMQTRSSLVENDDDNHSVKYEKTDPVIDSVLETVASDSDRVDHALSNGGSGLENKENGKKPEHEVDEDGFRLASADHDLRLHLPPLTAARGNRAASVPHLSRPLFFELVTVPHLNGKCTITDEQSAIEYFTNIRSANYILHSEDVSPAVLDGWLAGKKQWFRDDLKCRLIPTRHHSALMAFVTAQAPELEEHGLVINSSLEHNSISINTEDGREDYHMIKIEL</sequence>
<feature type="compositionally biased region" description="Low complexity" evidence="1">
    <location>
        <begin position="247"/>
        <end position="290"/>
    </location>
</feature>
<protein>
    <submittedName>
        <fullName evidence="3">Microtubule-associated protein futsch</fullName>
    </submittedName>
</protein>
<feature type="region of interest" description="Disordered" evidence="1">
    <location>
        <begin position="233"/>
        <end position="351"/>
    </location>
</feature>
<dbReference type="GO" id="GO:0030425">
    <property type="term" value="C:dendrite"/>
    <property type="evidence" value="ECO:0007669"/>
    <property type="project" value="TreeGrafter"/>
</dbReference>
<dbReference type="GO" id="GO:0003779">
    <property type="term" value="F:actin binding"/>
    <property type="evidence" value="ECO:0007669"/>
    <property type="project" value="TreeGrafter"/>
</dbReference>
<feature type="compositionally biased region" description="Pro residues" evidence="1">
    <location>
        <begin position="693"/>
        <end position="705"/>
    </location>
</feature>
<dbReference type="GO" id="GO:0043025">
    <property type="term" value="C:neuronal cell body"/>
    <property type="evidence" value="ECO:0007669"/>
    <property type="project" value="TreeGrafter"/>
</dbReference>
<reference evidence="3" key="1">
    <citation type="submission" date="2020-12" db="UniProtKB">
        <authorList>
            <consortium name="WormBaseParasite"/>
        </authorList>
    </citation>
    <scope>IDENTIFICATION</scope>
    <source>
        <strain evidence="3">MHco3</strain>
    </source>
</reference>
<feature type="compositionally biased region" description="Polar residues" evidence="1">
    <location>
        <begin position="302"/>
        <end position="334"/>
    </location>
</feature>
<name>A0A7I4XZF5_HAECO</name>
<dbReference type="GO" id="GO:0005829">
    <property type="term" value="C:cytosol"/>
    <property type="evidence" value="ECO:0007669"/>
    <property type="project" value="TreeGrafter"/>
</dbReference>
<feature type="compositionally biased region" description="Pro residues" evidence="1">
    <location>
        <begin position="407"/>
        <end position="416"/>
    </location>
</feature>
<dbReference type="GO" id="GO:0005874">
    <property type="term" value="C:microtubule"/>
    <property type="evidence" value="ECO:0007669"/>
    <property type="project" value="InterPro"/>
</dbReference>
<feature type="compositionally biased region" description="Low complexity" evidence="1">
    <location>
        <begin position="417"/>
        <end position="430"/>
    </location>
</feature>
<dbReference type="Proteomes" id="UP000025227">
    <property type="component" value="Unplaced"/>
</dbReference>
<feature type="compositionally biased region" description="Basic and acidic residues" evidence="1">
    <location>
        <begin position="673"/>
        <end position="690"/>
    </location>
</feature>
<dbReference type="OMA" id="PLYFDIV"/>
<feature type="region of interest" description="Disordered" evidence="1">
    <location>
        <begin position="374"/>
        <end position="903"/>
    </location>
</feature>
<organism evidence="2 3">
    <name type="scientific">Haemonchus contortus</name>
    <name type="common">Barber pole worm</name>
    <dbReference type="NCBI Taxonomy" id="6289"/>
    <lineage>
        <taxon>Eukaryota</taxon>
        <taxon>Metazoa</taxon>
        <taxon>Ecdysozoa</taxon>
        <taxon>Nematoda</taxon>
        <taxon>Chromadorea</taxon>
        <taxon>Rhabditida</taxon>
        <taxon>Rhabditina</taxon>
        <taxon>Rhabditomorpha</taxon>
        <taxon>Strongyloidea</taxon>
        <taxon>Trichostrongylidae</taxon>
        <taxon>Haemonchus</taxon>
    </lineage>
</organism>
<feature type="compositionally biased region" description="Pro residues" evidence="1">
    <location>
        <begin position="754"/>
        <end position="765"/>
    </location>
</feature>
<dbReference type="OrthoDB" id="5847517at2759"/>
<dbReference type="GO" id="GO:0016358">
    <property type="term" value="P:dendrite development"/>
    <property type="evidence" value="ECO:0007669"/>
    <property type="project" value="TreeGrafter"/>
</dbReference>
<proteinExistence type="predicted"/>